<organism evidence="2 3">
    <name type="scientific">Erinaceus europaeus</name>
    <name type="common">Western European hedgehog</name>
    <dbReference type="NCBI Taxonomy" id="9365"/>
    <lineage>
        <taxon>Eukaryota</taxon>
        <taxon>Metazoa</taxon>
        <taxon>Chordata</taxon>
        <taxon>Craniata</taxon>
        <taxon>Vertebrata</taxon>
        <taxon>Euteleostomi</taxon>
        <taxon>Mammalia</taxon>
        <taxon>Eutheria</taxon>
        <taxon>Laurasiatheria</taxon>
        <taxon>Eulipotyphla</taxon>
        <taxon>Erinaceidae</taxon>
        <taxon>Erinaceinae</taxon>
        <taxon>Erinaceus</taxon>
    </lineage>
</organism>
<reference evidence="3" key="1">
    <citation type="submission" date="2025-08" db="UniProtKB">
        <authorList>
            <consortium name="RefSeq"/>
        </authorList>
    </citation>
    <scope>IDENTIFICATION</scope>
</reference>
<dbReference type="RefSeq" id="XP_060061076.1">
    <property type="nucleotide sequence ID" value="XM_060205093.1"/>
</dbReference>
<dbReference type="Proteomes" id="UP001652624">
    <property type="component" value="Chromosome 13"/>
</dbReference>
<protein>
    <submittedName>
        <fullName evidence="3">Uncharacterized protein LOC132542581</fullName>
    </submittedName>
</protein>
<evidence type="ECO:0000313" key="2">
    <source>
        <dbReference type="Proteomes" id="UP001652624"/>
    </source>
</evidence>
<feature type="region of interest" description="Disordered" evidence="1">
    <location>
        <begin position="1"/>
        <end position="142"/>
    </location>
</feature>
<name>A0ABM3YJ18_ERIEU</name>
<evidence type="ECO:0000313" key="3">
    <source>
        <dbReference type="RefSeq" id="XP_060061076.1"/>
    </source>
</evidence>
<proteinExistence type="predicted"/>
<sequence>MSRAFGPPLPRQPKSHYRKVPSAHPPLSRSLQRCSLRPHGGGAEPSSAPPGPAPHPQAERVTACGTETGCPRGSPTASLRGVGSRSRDRPLPGQPLSGPRCQTGSAHLAGTDPALLGRSARTAGPTRREKKRQERYHTTTSSSMELTFESVAMTRLEPRTQYMLRSGFCPHQSEGAQVQISKACSWRNLPDKEPLQAQMKKKKLWSGRWAVDKKRI</sequence>
<accession>A0ABM3YJ18</accession>
<dbReference type="GeneID" id="132542581"/>
<gene>
    <name evidence="3" type="primary">LOC132542581</name>
</gene>
<keyword evidence="2" id="KW-1185">Reference proteome</keyword>
<evidence type="ECO:0000256" key="1">
    <source>
        <dbReference type="SAM" id="MobiDB-lite"/>
    </source>
</evidence>